<gene>
    <name evidence="2" type="ORF">ERS852574_02982</name>
</gene>
<accession>A0A173UHG4</accession>
<dbReference type="Proteomes" id="UP000095727">
    <property type="component" value="Unassembled WGS sequence"/>
</dbReference>
<feature type="domain" description="HEPN/Toprim N-terminal" evidence="1">
    <location>
        <begin position="17"/>
        <end position="168"/>
    </location>
</feature>
<sequence length="226" mass="26631">MFRDCKIDGEEVGTFTKYIYRTTVKRAKERLDALGYGINNFEKTFNNKMFQAIDYSAFLYHLHVDYDEDAQETELRIKKNVTFKKWKNAMRKIINYEVANGNISWHGTVSDVTIRTECDKIIFYSLKDEDNSMIYALNPEIIHRAFIYRLILENCTDDTEVLLDFSNLAFWDDDCIPKALEATENIEKTIVLVEGTSDKDILEFSMSQLYPHLSDLFYFMDFDDKD</sequence>
<proteinExistence type="predicted"/>
<dbReference type="EMBL" id="CYXR01000030">
    <property type="protein sequence ID" value="CUN14493.1"/>
    <property type="molecule type" value="Genomic_DNA"/>
</dbReference>
<name>A0A173UHG4_9FIRM</name>
<evidence type="ECO:0000313" key="3">
    <source>
        <dbReference type="Proteomes" id="UP000095727"/>
    </source>
</evidence>
<dbReference type="AlphaFoldDB" id="A0A173UHG4"/>
<organism evidence="2 3">
    <name type="scientific">Coprococcus comes</name>
    <dbReference type="NCBI Taxonomy" id="410072"/>
    <lineage>
        <taxon>Bacteria</taxon>
        <taxon>Bacillati</taxon>
        <taxon>Bacillota</taxon>
        <taxon>Clostridia</taxon>
        <taxon>Lachnospirales</taxon>
        <taxon>Lachnospiraceae</taxon>
        <taxon>Coprococcus</taxon>
    </lineage>
</organism>
<reference evidence="2 3" key="1">
    <citation type="submission" date="2015-09" db="EMBL/GenBank/DDBJ databases">
        <authorList>
            <consortium name="Pathogen Informatics"/>
        </authorList>
    </citation>
    <scope>NUCLEOTIDE SEQUENCE [LARGE SCALE GENOMIC DNA]</scope>
    <source>
        <strain evidence="2 3">2789STDY5834962</strain>
    </source>
</reference>
<evidence type="ECO:0000259" key="1">
    <source>
        <dbReference type="Pfam" id="PF18871"/>
    </source>
</evidence>
<dbReference type="Pfam" id="PF18871">
    <property type="entry name" value="HEPN_Toprim_N"/>
    <property type="match status" value="1"/>
</dbReference>
<dbReference type="InterPro" id="IPR041487">
    <property type="entry name" value="HEPN/Toprim-NTD1"/>
</dbReference>
<protein>
    <recommendedName>
        <fullName evidence="1">HEPN/Toprim N-terminal domain-containing protein</fullName>
    </recommendedName>
</protein>
<dbReference type="RefSeq" id="WP_055158373.1">
    <property type="nucleotide sequence ID" value="NZ_CYXR01000030.1"/>
</dbReference>
<evidence type="ECO:0000313" key="2">
    <source>
        <dbReference type="EMBL" id="CUN14493.1"/>
    </source>
</evidence>